<evidence type="ECO:0000259" key="8">
    <source>
        <dbReference type="SMART" id="SM00864"/>
    </source>
</evidence>
<protein>
    <recommendedName>
        <fullName evidence="7">Tubulin alpha chain</fullName>
    </recommendedName>
</protein>
<dbReference type="Pfam" id="PF03953">
    <property type="entry name" value="Tubulin_C"/>
    <property type="match status" value="1"/>
</dbReference>
<dbReference type="Gene3D" id="1.10.287.600">
    <property type="entry name" value="Helix hairpin bin"/>
    <property type="match status" value="1"/>
</dbReference>
<keyword evidence="5 7" id="KW-0342">GTP-binding</keyword>
<dbReference type="SUPFAM" id="SSF52490">
    <property type="entry name" value="Tubulin nucleotide-binding domain-like"/>
    <property type="match status" value="1"/>
</dbReference>
<dbReference type="PROSITE" id="PS00227">
    <property type="entry name" value="TUBULIN"/>
    <property type="match status" value="1"/>
</dbReference>
<evidence type="ECO:0000256" key="5">
    <source>
        <dbReference type="ARBA" id="ARBA00023134"/>
    </source>
</evidence>
<dbReference type="Proteomes" id="UP000663879">
    <property type="component" value="Unassembled WGS sequence"/>
</dbReference>
<dbReference type="Gene3D" id="3.30.1330.20">
    <property type="entry name" value="Tubulin/FtsZ, C-terminal domain"/>
    <property type="match status" value="1"/>
</dbReference>
<comment type="catalytic activity">
    <reaction evidence="6">
        <text>GTP + H2O = GDP + phosphate + H(+)</text>
        <dbReference type="Rhea" id="RHEA:19669"/>
        <dbReference type="ChEBI" id="CHEBI:15377"/>
        <dbReference type="ChEBI" id="CHEBI:15378"/>
        <dbReference type="ChEBI" id="CHEBI:37565"/>
        <dbReference type="ChEBI" id="CHEBI:43474"/>
        <dbReference type="ChEBI" id="CHEBI:58189"/>
    </reaction>
    <physiologicalReaction direction="left-to-right" evidence="6">
        <dbReference type="Rhea" id="RHEA:19670"/>
    </physiologicalReaction>
</comment>
<evidence type="ECO:0000256" key="1">
    <source>
        <dbReference type="ARBA" id="ARBA00009636"/>
    </source>
</evidence>
<comment type="similarity">
    <text evidence="1 7">Belongs to the tubulin family.</text>
</comment>
<dbReference type="InterPro" id="IPR023123">
    <property type="entry name" value="Tubulin_C"/>
</dbReference>
<dbReference type="Gene3D" id="3.40.50.1440">
    <property type="entry name" value="Tubulin/FtsZ, GTPase domain"/>
    <property type="match status" value="1"/>
</dbReference>
<dbReference type="InterPro" id="IPR036525">
    <property type="entry name" value="Tubulin/FtsZ_GTPase_sf"/>
</dbReference>
<dbReference type="Pfam" id="PF00091">
    <property type="entry name" value="Tubulin"/>
    <property type="match status" value="1"/>
</dbReference>
<evidence type="ECO:0000313" key="9">
    <source>
        <dbReference type="EMBL" id="CAF0911752.1"/>
    </source>
</evidence>
<dbReference type="PRINTS" id="PR01162">
    <property type="entry name" value="ALPHATUBULIN"/>
</dbReference>
<dbReference type="InterPro" id="IPR008280">
    <property type="entry name" value="Tub_FtsZ_C"/>
</dbReference>
<dbReference type="GO" id="GO:0007017">
    <property type="term" value="P:microtubule-based process"/>
    <property type="evidence" value="ECO:0007669"/>
    <property type="project" value="InterPro"/>
</dbReference>
<dbReference type="GO" id="GO:0005200">
    <property type="term" value="F:structural constituent of cytoskeleton"/>
    <property type="evidence" value="ECO:0007669"/>
    <property type="project" value="InterPro"/>
</dbReference>
<evidence type="ECO:0000256" key="7">
    <source>
        <dbReference type="RuleBase" id="RU000352"/>
    </source>
</evidence>
<dbReference type="SMART" id="SM00864">
    <property type="entry name" value="Tubulin"/>
    <property type="match status" value="1"/>
</dbReference>
<proteinExistence type="inferred from homology"/>
<dbReference type="InterPro" id="IPR017975">
    <property type="entry name" value="Tubulin_CS"/>
</dbReference>
<dbReference type="SUPFAM" id="SSF55307">
    <property type="entry name" value="Tubulin C-terminal domain-like"/>
    <property type="match status" value="1"/>
</dbReference>
<name>A0A814AA15_9BILA</name>
<dbReference type="GO" id="GO:0005874">
    <property type="term" value="C:microtubule"/>
    <property type="evidence" value="ECO:0007669"/>
    <property type="project" value="UniProtKB-KW"/>
</dbReference>
<keyword evidence="2 7" id="KW-0493">Microtubule</keyword>
<dbReference type="InterPro" id="IPR003008">
    <property type="entry name" value="Tubulin_FtsZ_GTPase"/>
</dbReference>
<reference evidence="9" key="1">
    <citation type="submission" date="2021-02" db="EMBL/GenBank/DDBJ databases">
        <authorList>
            <person name="Nowell W R."/>
        </authorList>
    </citation>
    <scope>NUCLEOTIDE SEQUENCE</scope>
    <source>
        <strain evidence="9">Ploen Becks lab</strain>
    </source>
</reference>
<evidence type="ECO:0000256" key="2">
    <source>
        <dbReference type="ARBA" id="ARBA00022701"/>
    </source>
</evidence>
<dbReference type="InterPro" id="IPR018316">
    <property type="entry name" value="Tubulin/FtsZ_2-layer-sand-dom"/>
</dbReference>
<dbReference type="AlphaFoldDB" id="A0A814AA15"/>
<feature type="domain" description="Tubulin/FtsZ GTPase" evidence="8">
    <location>
        <begin position="49"/>
        <end position="252"/>
    </location>
</feature>
<dbReference type="GO" id="GO:0016787">
    <property type="term" value="F:hydrolase activity"/>
    <property type="evidence" value="ECO:0007669"/>
    <property type="project" value="UniProtKB-KW"/>
</dbReference>
<comment type="function">
    <text evidence="7">Tubulin is the major constituent of microtubules, a cylinder consisting of laterally associated linear protofilaments composed of alpha- and beta-tubulin heterodimers. Microtubules grow by the addition of GTP-tubulin dimers to the microtubule end, where a stabilizing cap forms. Below the cap, tubulin dimers are in GDP-bound state, owing to GTPase activity of alpha-tubulin.</text>
</comment>
<keyword evidence="3 7" id="KW-0547">Nucleotide-binding</keyword>
<evidence type="ECO:0000256" key="3">
    <source>
        <dbReference type="ARBA" id="ARBA00022741"/>
    </source>
</evidence>
<accession>A0A814AA15</accession>
<evidence type="ECO:0000256" key="4">
    <source>
        <dbReference type="ARBA" id="ARBA00022801"/>
    </source>
</evidence>
<dbReference type="GO" id="GO:0005525">
    <property type="term" value="F:GTP binding"/>
    <property type="evidence" value="ECO:0007669"/>
    <property type="project" value="UniProtKB-UniRule"/>
</dbReference>
<gene>
    <name evidence="9" type="ORF">OXX778_LOCUS11941</name>
</gene>
<dbReference type="EMBL" id="CAJNOC010002090">
    <property type="protein sequence ID" value="CAF0911752.1"/>
    <property type="molecule type" value="Genomic_DNA"/>
</dbReference>
<organism evidence="9 10">
    <name type="scientific">Brachionus calyciflorus</name>
    <dbReference type="NCBI Taxonomy" id="104777"/>
    <lineage>
        <taxon>Eukaryota</taxon>
        <taxon>Metazoa</taxon>
        <taxon>Spiralia</taxon>
        <taxon>Gnathifera</taxon>
        <taxon>Rotifera</taxon>
        <taxon>Eurotatoria</taxon>
        <taxon>Monogononta</taxon>
        <taxon>Pseudotrocha</taxon>
        <taxon>Ploima</taxon>
        <taxon>Brachionidae</taxon>
        <taxon>Brachionus</taxon>
    </lineage>
</organism>
<dbReference type="PANTHER" id="PTHR11588">
    <property type="entry name" value="TUBULIN"/>
    <property type="match status" value="1"/>
</dbReference>
<dbReference type="InterPro" id="IPR000217">
    <property type="entry name" value="Tubulin"/>
</dbReference>
<comment type="subunit">
    <text evidence="7">Dimer of alpha and beta chains. A typical microtubule is a hollow water-filled tube with an outer diameter of 25 nm and an inner diameter of 15 nM. Alpha-beta heterodimers associate head-to-tail to form protofilaments running lengthwise along the microtubule wall with the beta-tubulin subunit facing the microtubule plus end conferring a structural polarity. Microtubules usually have 13 protofilaments but different protofilament numbers can be found in some organisms and specialized cells.</text>
</comment>
<dbReference type="InterPro" id="IPR002452">
    <property type="entry name" value="Alpha_tubulin"/>
</dbReference>
<evidence type="ECO:0000256" key="6">
    <source>
        <dbReference type="ARBA" id="ARBA00049117"/>
    </source>
</evidence>
<dbReference type="InterPro" id="IPR037103">
    <property type="entry name" value="Tubulin/FtsZ-like_C"/>
</dbReference>
<comment type="caution">
    <text evidence="9">The sequence shown here is derived from an EMBL/GenBank/DDBJ whole genome shotgun (WGS) entry which is preliminary data.</text>
</comment>
<keyword evidence="10" id="KW-1185">Reference proteome</keyword>
<dbReference type="PRINTS" id="PR01161">
    <property type="entry name" value="TUBULIN"/>
</dbReference>
<sequence length="459" mass="51651">MTKKELICIHIGEAGCKIGNSFWDLLCNEYSINSNGSIEPSTSTTKVNNEIFFEQSSAGKYIPRSIMIDLDTDCINEIKIGKMKNIYDPDNYIAGSGQLKAKKIYSYAYYEQSKNVLSKIKNTIRECVDQCSNLEGFLITRSLGGGTGSGLSASVFQHLSETYSKKSRIDLCLYPKLDSNPYIEEIYNSVLTTNSENRACVSDKDLSIGFDNTILNKICNKNLEIKNPTMGNFNDIIGYFLSTLTNPIRHSGLLNTDIKSIIRNLVPFDKINYVVPSLVPILSQSKVNFKKLDTQILTNNLFNEENQLLTVDLNSGKYLSCYLSYQGPDFTLHNIDTAINKIQNSKSFNTTTYLTNGFKVALTSFAPITNEILPKTTNSALLLANSTSMSKIFQKLVDNFDEAAKGRKNFNKFVEYGMDEMELFEARETVQELIEKYRSLYDEPNNESAEEEIEEGGME</sequence>
<keyword evidence="4" id="KW-0378">Hydrolase</keyword>
<evidence type="ECO:0000313" key="10">
    <source>
        <dbReference type="Proteomes" id="UP000663879"/>
    </source>
</evidence>